<dbReference type="EMBL" id="JAIWYP010000005">
    <property type="protein sequence ID" value="KAH3827681.1"/>
    <property type="molecule type" value="Genomic_DNA"/>
</dbReference>
<keyword evidence="2" id="KW-1185">Reference proteome</keyword>
<sequence length="55" mass="5915">MTLAPSVANETKRDISIPDSITVNDANNGMFTAIKDAYVTYGLSDWIPVLDIANA</sequence>
<name>A0A9D4H633_DREPO</name>
<gene>
    <name evidence="1" type="ORF">DPMN_129621</name>
</gene>
<dbReference type="Proteomes" id="UP000828390">
    <property type="component" value="Unassembled WGS sequence"/>
</dbReference>
<comment type="caution">
    <text evidence="1">The sequence shown here is derived from an EMBL/GenBank/DDBJ whole genome shotgun (WGS) entry which is preliminary data.</text>
</comment>
<evidence type="ECO:0000313" key="1">
    <source>
        <dbReference type="EMBL" id="KAH3827681.1"/>
    </source>
</evidence>
<reference evidence="1" key="2">
    <citation type="submission" date="2020-11" db="EMBL/GenBank/DDBJ databases">
        <authorList>
            <person name="McCartney M.A."/>
            <person name="Auch B."/>
            <person name="Kono T."/>
            <person name="Mallez S."/>
            <person name="Becker A."/>
            <person name="Gohl D.M."/>
            <person name="Silverstein K.A.T."/>
            <person name="Koren S."/>
            <person name="Bechman K.B."/>
            <person name="Herman A."/>
            <person name="Abrahante J.E."/>
            <person name="Garbe J."/>
        </authorList>
    </citation>
    <scope>NUCLEOTIDE SEQUENCE</scope>
    <source>
        <strain evidence="1">Duluth1</strain>
        <tissue evidence="1">Whole animal</tissue>
    </source>
</reference>
<organism evidence="1 2">
    <name type="scientific">Dreissena polymorpha</name>
    <name type="common">Zebra mussel</name>
    <name type="synonym">Mytilus polymorpha</name>
    <dbReference type="NCBI Taxonomy" id="45954"/>
    <lineage>
        <taxon>Eukaryota</taxon>
        <taxon>Metazoa</taxon>
        <taxon>Spiralia</taxon>
        <taxon>Lophotrochozoa</taxon>
        <taxon>Mollusca</taxon>
        <taxon>Bivalvia</taxon>
        <taxon>Autobranchia</taxon>
        <taxon>Heteroconchia</taxon>
        <taxon>Euheterodonta</taxon>
        <taxon>Imparidentia</taxon>
        <taxon>Neoheterodontei</taxon>
        <taxon>Myida</taxon>
        <taxon>Dreissenoidea</taxon>
        <taxon>Dreissenidae</taxon>
        <taxon>Dreissena</taxon>
    </lineage>
</organism>
<protein>
    <submittedName>
        <fullName evidence="1">Uncharacterized protein</fullName>
    </submittedName>
</protein>
<reference evidence="1" key="1">
    <citation type="journal article" date="2019" name="bioRxiv">
        <title>The Genome of the Zebra Mussel, Dreissena polymorpha: A Resource for Invasive Species Research.</title>
        <authorList>
            <person name="McCartney M.A."/>
            <person name="Auch B."/>
            <person name="Kono T."/>
            <person name="Mallez S."/>
            <person name="Zhang Y."/>
            <person name="Obille A."/>
            <person name="Becker A."/>
            <person name="Abrahante J.E."/>
            <person name="Garbe J."/>
            <person name="Badalamenti J.P."/>
            <person name="Herman A."/>
            <person name="Mangelson H."/>
            <person name="Liachko I."/>
            <person name="Sullivan S."/>
            <person name="Sone E.D."/>
            <person name="Koren S."/>
            <person name="Silverstein K.A.T."/>
            <person name="Beckman K.B."/>
            <person name="Gohl D.M."/>
        </authorList>
    </citation>
    <scope>NUCLEOTIDE SEQUENCE</scope>
    <source>
        <strain evidence="1">Duluth1</strain>
        <tissue evidence="1">Whole animal</tissue>
    </source>
</reference>
<proteinExistence type="predicted"/>
<evidence type="ECO:0000313" key="2">
    <source>
        <dbReference type="Proteomes" id="UP000828390"/>
    </source>
</evidence>
<accession>A0A9D4H633</accession>
<dbReference type="AlphaFoldDB" id="A0A9D4H633"/>